<evidence type="ECO:0000313" key="4">
    <source>
        <dbReference type="Proteomes" id="UP000676246"/>
    </source>
</evidence>
<keyword evidence="4" id="KW-1185">Reference proteome</keyword>
<sequence length="187" mass="19980">MGLTPRTRTRRLAPWALLLLAAALLAQSAWQARQRQALRQVVQAELAAPAAASAVPAGAPPAQRFARAQRLAADGQLDQALGLYRALQDDPLLGPAARFNGANALMRQAVALRDGGQADAAYPMVELAKEGYRELLRRDPGDDAARYNLERALRLNPEEDAPDLSTAGPARGERAATTMRAISQGLP</sequence>
<proteinExistence type="predicted"/>
<evidence type="ECO:0000256" key="1">
    <source>
        <dbReference type="SAM" id="MobiDB-lite"/>
    </source>
</evidence>
<dbReference type="RefSeq" id="WP_210852059.1">
    <property type="nucleotide sequence ID" value="NZ_JAGQDD010000002.1"/>
</dbReference>
<dbReference type="EMBL" id="JAGQDD010000002">
    <property type="protein sequence ID" value="MBQ0929814.1"/>
    <property type="molecule type" value="Genomic_DNA"/>
</dbReference>
<protein>
    <submittedName>
        <fullName evidence="3">MxaK protein</fullName>
    </submittedName>
</protein>
<dbReference type="Proteomes" id="UP000676246">
    <property type="component" value="Unassembled WGS sequence"/>
</dbReference>
<name>A0A940Y3X2_9BURK</name>
<gene>
    <name evidence="3" type="ORF">KAK03_04880</name>
</gene>
<dbReference type="Gene3D" id="1.25.40.10">
    <property type="entry name" value="Tetratricopeptide repeat domain"/>
    <property type="match status" value="1"/>
</dbReference>
<reference evidence="3 4" key="1">
    <citation type="submission" date="2021-04" db="EMBL/GenBank/DDBJ databases">
        <title>The genome sequence of Ideonella sp. 3Y2.</title>
        <authorList>
            <person name="Liu Y."/>
        </authorList>
    </citation>
    <scope>NUCLEOTIDE SEQUENCE [LARGE SCALE GENOMIC DNA]</scope>
    <source>
        <strain evidence="3 4">3Y2</strain>
    </source>
</reference>
<evidence type="ECO:0000313" key="3">
    <source>
        <dbReference type="EMBL" id="MBQ0929814.1"/>
    </source>
</evidence>
<feature type="chain" id="PRO_5037621904" evidence="2">
    <location>
        <begin position="32"/>
        <end position="187"/>
    </location>
</feature>
<dbReference type="AlphaFoldDB" id="A0A940Y3X2"/>
<organism evidence="3 4">
    <name type="scientific">Ideonella alba</name>
    <dbReference type="NCBI Taxonomy" id="2824118"/>
    <lineage>
        <taxon>Bacteria</taxon>
        <taxon>Pseudomonadati</taxon>
        <taxon>Pseudomonadota</taxon>
        <taxon>Betaproteobacteria</taxon>
        <taxon>Burkholderiales</taxon>
        <taxon>Sphaerotilaceae</taxon>
        <taxon>Ideonella</taxon>
    </lineage>
</organism>
<feature type="region of interest" description="Disordered" evidence="1">
    <location>
        <begin position="154"/>
        <end position="187"/>
    </location>
</feature>
<feature type="signal peptide" evidence="2">
    <location>
        <begin position="1"/>
        <end position="31"/>
    </location>
</feature>
<evidence type="ECO:0000256" key="2">
    <source>
        <dbReference type="SAM" id="SignalP"/>
    </source>
</evidence>
<keyword evidence="2" id="KW-0732">Signal</keyword>
<comment type="caution">
    <text evidence="3">The sequence shown here is derived from an EMBL/GenBank/DDBJ whole genome shotgun (WGS) entry which is preliminary data.</text>
</comment>
<accession>A0A940Y3X2</accession>
<dbReference type="InterPro" id="IPR011990">
    <property type="entry name" value="TPR-like_helical_dom_sf"/>
</dbReference>